<dbReference type="Proteomes" id="UP000681722">
    <property type="component" value="Unassembled WGS sequence"/>
</dbReference>
<evidence type="ECO:0000313" key="2">
    <source>
        <dbReference type="EMBL" id="CAF4061420.1"/>
    </source>
</evidence>
<feature type="non-terminal residue" evidence="1">
    <location>
        <position position="1"/>
    </location>
</feature>
<evidence type="ECO:0000313" key="3">
    <source>
        <dbReference type="Proteomes" id="UP000663829"/>
    </source>
</evidence>
<dbReference type="Proteomes" id="UP000663829">
    <property type="component" value="Unassembled WGS sequence"/>
</dbReference>
<name>A0A815BLM0_9BILA</name>
<reference evidence="1" key="1">
    <citation type="submission" date="2021-02" db="EMBL/GenBank/DDBJ databases">
        <authorList>
            <person name="Nowell W R."/>
        </authorList>
    </citation>
    <scope>NUCLEOTIDE SEQUENCE</scope>
</reference>
<keyword evidence="3" id="KW-1185">Reference proteome</keyword>
<evidence type="ECO:0000313" key="1">
    <source>
        <dbReference type="EMBL" id="CAF1272274.1"/>
    </source>
</evidence>
<sequence length="40" mass="4334">VYVCTYKTSLGLGLGIEFRPGTNGNLTLYTTMGKVIIHSD</sequence>
<proteinExistence type="predicted"/>
<gene>
    <name evidence="1" type="ORF">GPM918_LOCUS27140</name>
    <name evidence="2" type="ORF">SRO942_LOCUS27418</name>
</gene>
<dbReference type="EMBL" id="CAJNOQ010011264">
    <property type="protein sequence ID" value="CAF1272274.1"/>
    <property type="molecule type" value="Genomic_DNA"/>
</dbReference>
<comment type="caution">
    <text evidence="1">The sequence shown here is derived from an EMBL/GenBank/DDBJ whole genome shotgun (WGS) entry which is preliminary data.</text>
</comment>
<dbReference type="AlphaFoldDB" id="A0A815BLM0"/>
<protein>
    <submittedName>
        <fullName evidence="1">Uncharacterized protein</fullName>
    </submittedName>
</protein>
<accession>A0A815BLM0</accession>
<dbReference type="EMBL" id="CAJOBC010024014">
    <property type="protein sequence ID" value="CAF4061420.1"/>
    <property type="molecule type" value="Genomic_DNA"/>
</dbReference>
<organism evidence="1 3">
    <name type="scientific">Didymodactylos carnosus</name>
    <dbReference type="NCBI Taxonomy" id="1234261"/>
    <lineage>
        <taxon>Eukaryota</taxon>
        <taxon>Metazoa</taxon>
        <taxon>Spiralia</taxon>
        <taxon>Gnathifera</taxon>
        <taxon>Rotifera</taxon>
        <taxon>Eurotatoria</taxon>
        <taxon>Bdelloidea</taxon>
        <taxon>Philodinida</taxon>
        <taxon>Philodinidae</taxon>
        <taxon>Didymodactylos</taxon>
    </lineage>
</organism>